<evidence type="ECO:0000256" key="2">
    <source>
        <dbReference type="SAM" id="MobiDB-lite"/>
    </source>
</evidence>
<sequence length="155" mass="17649">MVSSAGERRERAIGVFLCRLLLSASDIRTFCYLLTLFQANGRAAMQRIIEDGLNRQWNLERTVKLKEVEIAHIAEENKQQEETIRGLRSELDCLKEKLASFAEEFEKHQDAVNSLGECSEGALRHSFSEGEEAEEELIPDDTDSEVTYVPQREVS</sequence>
<proteinExistence type="predicted"/>
<name>A0AA39M2C5_9BILA</name>
<dbReference type="Proteomes" id="UP001175271">
    <property type="component" value="Unassembled WGS sequence"/>
</dbReference>
<dbReference type="AlphaFoldDB" id="A0AA39M2C5"/>
<evidence type="ECO:0000313" key="4">
    <source>
        <dbReference type="Proteomes" id="UP001175271"/>
    </source>
</evidence>
<accession>A0AA39M2C5</accession>
<protein>
    <submittedName>
        <fullName evidence="3">Uncharacterized protein</fullName>
    </submittedName>
</protein>
<feature type="coiled-coil region" evidence="1">
    <location>
        <begin position="70"/>
        <end position="111"/>
    </location>
</feature>
<feature type="region of interest" description="Disordered" evidence="2">
    <location>
        <begin position="123"/>
        <end position="155"/>
    </location>
</feature>
<reference evidence="3" key="1">
    <citation type="submission" date="2023-06" db="EMBL/GenBank/DDBJ databases">
        <title>Genomic analysis of the entomopathogenic nematode Steinernema hermaphroditum.</title>
        <authorList>
            <person name="Schwarz E.M."/>
            <person name="Heppert J.K."/>
            <person name="Baniya A."/>
            <person name="Schwartz H.T."/>
            <person name="Tan C.-H."/>
            <person name="Antoshechkin I."/>
            <person name="Sternberg P.W."/>
            <person name="Goodrich-Blair H."/>
            <person name="Dillman A.R."/>
        </authorList>
    </citation>
    <scope>NUCLEOTIDE SEQUENCE</scope>
    <source>
        <strain evidence="3">PS9179</strain>
        <tissue evidence="3">Whole animal</tissue>
    </source>
</reference>
<gene>
    <name evidence="3" type="ORF">QR680_013340</name>
</gene>
<evidence type="ECO:0000256" key="1">
    <source>
        <dbReference type="SAM" id="Coils"/>
    </source>
</evidence>
<evidence type="ECO:0000313" key="3">
    <source>
        <dbReference type="EMBL" id="KAK0418040.1"/>
    </source>
</evidence>
<comment type="caution">
    <text evidence="3">The sequence shown here is derived from an EMBL/GenBank/DDBJ whole genome shotgun (WGS) entry which is preliminary data.</text>
</comment>
<organism evidence="3 4">
    <name type="scientific">Steinernema hermaphroditum</name>
    <dbReference type="NCBI Taxonomy" id="289476"/>
    <lineage>
        <taxon>Eukaryota</taxon>
        <taxon>Metazoa</taxon>
        <taxon>Ecdysozoa</taxon>
        <taxon>Nematoda</taxon>
        <taxon>Chromadorea</taxon>
        <taxon>Rhabditida</taxon>
        <taxon>Tylenchina</taxon>
        <taxon>Panagrolaimomorpha</taxon>
        <taxon>Strongyloidoidea</taxon>
        <taxon>Steinernematidae</taxon>
        <taxon>Steinernema</taxon>
    </lineage>
</organism>
<dbReference type="EMBL" id="JAUCMV010000002">
    <property type="protein sequence ID" value="KAK0418040.1"/>
    <property type="molecule type" value="Genomic_DNA"/>
</dbReference>
<keyword evidence="4" id="KW-1185">Reference proteome</keyword>
<feature type="compositionally biased region" description="Acidic residues" evidence="2">
    <location>
        <begin position="129"/>
        <end position="144"/>
    </location>
</feature>
<keyword evidence="1" id="KW-0175">Coiled coil</keyword>